<dbReference type="GO" id="GO:0008324">
    <property type="term" value="F:monoatomic cation transmembrane transporter activity"/>
    <property type="evidence" value="ECO:0007669"/>
    <property type="project" value="TreeGrafter"/>
</dbReference>
<evidence type="ECO:0000256" key="5">
    <source>
        <dbReference type="ARBA" id="ARBA00022989"/>
    </source>
</evidence>
<feature type="transmembrane region" description="Helical" evidence="8">
    <location>
        <begin position="1495"/>
        <end position="1517"/>
    </location>
</feature>
<feature type="transmembrane region" description="Helical" evidence="8">
    <location>
        <begin position="1394"/>
        <end position="1413"/>
    </location>
</feature>
<proteinExistence type="inferred from homology"/>
<feature type="transmembrane region" description="Helical" evidence="8">
    <location>
        <begin position="212"/>
        <end position="232"/>
    </location>
</feature>
<evidence type="ECO:0000256" key="2">
    <source>
        <dbReference type="ARBA" id="ARBA00008170"/>
    </source>
</evidence>
<dbReference type="InterPro" id="IPR004837">
    <property type="entry name" value="NaCa_Exmemb"/>
</dbReference>
<feature type="transmembrane region" description="Helical" evidence="8">
    <location>
        <begin position="444"/>
        <end position="466"/>
    </location>
</feature>
<feature type="region of interest" description="Disordered" evidence="7">
    <location>
        <begin position="1029"/>
        <end position="1057"/>
    </location>
</feature>
<evidence type="ECO:0000256" key="7">
    <source>
        <dbReference type="SAM" id="MobiDB-lite"/>
    </source>
</evidence>
<keyword evidence="11" id="KW-1185">Reference proteome</keyword>
<evidence type="ECO:0000259" key="9">
    <source>
        <dbReference type="Pfam" id="PF01699"/>
    </source>
</evidence>
<evidence type="ECO:0000313" key="11">
    <source>
        <dbReference type="Proteomes" id="UP001150569"/>
    </source>
</evidence>
<comment type="subcellular location">
    <subcellularLocation>
        <location evidence="1">Membrane</location>
        <topology evidence="1">Multi-pass membrane protein</topology>
    </subcellularLocation>
</comment>
<keyword evidence="6 8" id="KW-0472">Membrane</keyword>
<dbReference type="PANTHER" id="PTHR12266">
    <property type="entry name" value="NA+/CA2+ K+ INDEPENDENT EXCHANGER"/>
    <property type="match status" value="1"/>
</dbReference>
<dbReference type="PANTHER" id="PTHR12266:SF0">
    <property type="entry name" value="MITOCHONDRIAL SODIUM_CALCIUM EXCHANGER PROTEIN"/>
    <property type="match status" value="1"/>
</dbReference>
<feature type="transmembrane region" description="Helical" evidence="8">
    <location>
        <begin position="1420"/>
        <end position="1446"/>
    </location>
</feature>
<gene>
    <name evidence="10" type="ORF">IWQ60_004475</name>
</gene>
<evidence type="ECO:0000256" key="1">
    <source>
        <dbReference type="ARBA" id="ARBA00004141"/>
    </source>
</evidence>
<dbReference type="Gene3D" id="1.20.1420.30">
    <property type="entry name" value="NCX, central ion-binding region"/>
    <property type="match status" value="2"/>
</dbReference>
<feature type="region of interest" description="Disordered" evidence="7">
    <location>
        <begin position="125"/>
        <end position="164"/>
    </location>
</feature>
<feature type="transmembrane region" description="Helical" evidence="8">
    <location>
        <begin position="472"/>
        <end position="495"/>
    </location>
</feature>
<comment type="caution">
    <text evidence="10">The sequence shown here is derived from an EMBL/GenBank/DDBJ whole genome shotgun (WGS) entry which is preliminary data.</text>
</comment>
<dbReference type="Proteomes" id="UP001150569">
    <property type="component" value="Unassembled WGS sequence"/>
</dbReference>
<dbReference type="GO" id="GO:0016020">
    <property type="term" value="C:membrane"/>
    <property type="evidence" value="ECO:0007669"/>
    <property type="project" value="UniProtKB-SubCell"/>
</dbReference>
<keyword evidence="4 8" id="KW-0812">Transmembrane</keyword>
<evidence type="ECO:0000313" key="10">
    <source>
        <dbReference type="EMBL" id="KAJ1925574.1"/>
    </source>
</evidence>
<dbReference type="EMBL" id="JANBPT010000217">
    <property type="protein sequence ID" value="KAJ1925574.1"/>
    <property type="molecule type" value="Genomic_DNA"/>
</dbReference>
<reference evidence="10" key="1">
    <citation type="submission" date="2022-07" db="EMBL/GenBank/DDBJ databases">
        <title>Phylogenomic reconstructions and comparative analyses of Kickxellomycotina fungi.</title>
        <authorList>
            <person name="Reynolds N.K."/>
            <person name="Stajich J.E."/>
            <person name="Barry K."/>
            <person name="Grigoriev I.V."/>
            <person name="Crous P."/>
            <person name="Smith M.E."/>
        </authorList>
    </citation>
    <scope>NUCLEOTIDE SEQUENCE</scope>
    <source>
        <strain evidence="10">RSA 861</strain>
    </source>
</reference>
<feature type="transmembrane region" description="Helical" evidence="8">
    <location>
        <begin position="1466"/>
        <end position="1488"/>
    </location>
</feature>
<feature type="transmembrane region" description="Helical" evidence="8">
    <location>
        <begin position="12"/>
        <end position="31"/>
    </location>
</feature>
<evidence type="ECO:0000256" key="4">
    <source>
        <dbReference type="ARBA" id="ARBA00022692"/>
    </source>
</evidence>
<feature type="transmembrane region" description="Helical" evidence="8">
    <location>
        <begin position="1098"/>
        <end position="1116"/>
    </location>
</feature>
<keyword evidence="5 8" id="KW-1133">Transmembrane helix</keyword>
<feature type="transmembrane region" description="Helical" evidence="8">
    <location>
        <begin position="1128"/>
        <end position="1153"/>
    </location>
</feature>
<feature type="transmembrane region" description="Helical" evidence="8">
    <location>
        <begin position="1352"/>
        <end position="1374"/>
    </location>
</feature>
<feature type="compositionally biased region" description="Low complexity" evidence="7">
    <location>
        <begin position="806"/>
        <end position="817"/>
    </location>
</feature>
<feature type="domain" description="Sodium/calcium exchanger membrane region" evidence="9">
    <location>
        <begin position="219"/>
        <end position="312"/>
    </location>
</feature>
<protein>
    <recommendedName>
        <fullName evidence="9">Sodium/calcium exchanger membrane region domain-containing protein</fullName>
    </recommendedName>
</protein>
<feature type="region of interest" description="Disordered" evidence="7">
    <location>
        <begin position="620"/>
        <end position="695"/>
    </location>
</feature>
<dbReference type="Pfam" id="PF01699">
    <property type="entry name" value="Na_Ca_ex"/>
    <property type="match status" value="2"/>
</dbReference>
<feature type="region of interest" description="Disordered" evidence="7">
    <location>
        <begin position="52"/>
        <end position="101"/>
    </location>
</feature>
<feature type="compositionally biased region" description="Acidic residues" evidence="7">
    <location>
        <begin position="821"/>
        <end position="831"/>
    </location>
</feature>
<feature type="compositionally biased region" description="Basic and acidic residues" evidence="7">
    <location>
        <begin position="659"/>
        <end position="668"/>
    </location>
</feature>
<organism evidence="10 11">
    <name type="scientific">Tieghemiomyces parasiticus</name>
    <dbReference type="NCBI Taxonomy" id="78921"/>
    <lineage>
        <taxon>Eukaryota</taxon>
        <taxon>Fungi</taxon>
        <taxon>Fungi incertae sedis</taxon>
        <taxon>Zoopagomycota</taxon>
        <taxon>Kickxellomycotina</taxon>
        <taxon>Dimargaritomycetes</taxon>
        <taxon>Dimargaritales</taxon>
        <taxon>Dimargaritaceae</taxon>
        <taxon>Tieghemiomyces</taxon>
    </lineage>
</organism>
<feature type="compositionally biased region" description="Polar residues" evidence="7">
    <location>
        <begin position="1242"/>
        <end position="1251"/>
    </location>
</feature>
<keyword evidence="3" id="KW-0813">Transport</keyword>
<evidence type="ECO:0000256" key="8">
    <source>
        <dbReference type="SAM" id="Phobius"/>
    </source>
</evidence>
<dbReference type="OrthoDB" id="407410at2759"/>
<dbReference type="InterPro" id="IPR044880">
    <property type="entry name" value="NCX_ion-bd_dom_sf"/>
</dbReference>
<accession>A0A9W8AG64</accession>
<feature type="region of interest" description="Disordered" evidence="7">
    <location>
        <begin position="738"/>
        <end position="772"/>
    </location>
</feature>
<feature type="region of interest" description="Disordered" evidence="7">
    <location>
        <begin position="369"/>
        <end position="388"/>
    </location>
</feature>
<feature type="domain" description="Sodium/calcium exchanger membrane region" evidence="9">
    <location>
        <begin position="1359"/>
        <end position="1510"/>
    </location>
</feature>
<feature type="compositionally biased region" description="Polar residues" evidence="7">
    <location>
        <begin position="70"/>
        <end position="80"/>
    </location>
</feature>
<feature type="compositionally biased region" description="Basic and acidic residues" evidence="7">
    <location>
        <begin position="369"/>
        <end position="382"/>
    </location>
</feature>
<evidence type="ECO:0000256" key="3">
    <source>
        <dbReference type="ARBA" id="ARBA00022448"/>
    </source>
</evidence>
<comment type="similarity">
    <text evidence="2">Belongs to the Ca(2+):cation antiporter (CaCA) (TC 2.A.19) family.</text>
</comment>
<dbReference type="InterPro" id="IPR051359">
    <property type="entry name" value="CaCA_antiporter"/>
</dbReference>
<feature type="region of interest" description="Disordered" evidence="7">
    <location>
        <begin position="806"/>
        <end position="835"/>
    </location>
</feature>
<evidence type="ECO:0000256" key="6">
    <source>
        <dbReference type="ARBA" id="ARBA00023136"/>
    </source>
</evidence>
<name>A0A9W8AG64_9FUNG</name>
<sequence length="1520" mass="165852">MPCKASLLRRGSLAAILVIYLLLVYIVPHLHGQIARPPTSLDNVASIPRALAPASAPSPQPIPTLPYAQRPTTTSPSLQSAGRPDYLTAPPLAPKRRPAVHEARDAVPITATTLGTAAVTGGALTAASRNTNDTSSPEEDTTPTGRHDIDGDGDNDLPEIRGNNADPHLLDRCRRLDEHPDPCSIVATECPSEGIVNYLSLYYCTLNHIRPIFYMVAVLLLLVYFYLLYHISDLYLASALQQVSNYLNMSNEVAGLTLLSFGNSAPDFFTALAGVSTDGVELILSSSISGGIFVLTIVFGAIILGSATYYNRSATGRGDSESQTDHAVNSPYHRTCDTALGGILNKKGFRRIRRRLRLLTRPLRQGTAIERRQMAEAEREPSDLGSPAALTGAGLPSAGTKRNSRHLSNLRLADSPEMMAAAQLSSPPAPPSSLRPFRGYRIPVFHWLRSAVVYGSAIAALTIIVFRGSMYYYEAILLFSGYILFLLSYLVHYLVRAVRRWKAQRADSIAHPDIPMVNEKGTIVKPTGAFADSSPIRIPLMPRQAQYCRAHLENDVMAAVTRPTSNGRLASDYFLAVTDLFPSFDRCRTRMAGAILDMVRFPIHLAVRFTVPPTLNTVAELEEDDDERSLSSSSDGDLTDDDEHNRDIRNPLPPSARPSGERTSREGLRPYLMDEDADDSPVDPPATIPHEIPADPSTERVATWYHYHFYQKRFSSSPNLPSNEGAGGRKRSWFGELAQADQSPEAASLSPPTQPAARPHFEDEHTRTPNSEVTLPATRVVPRIFIDDYTQDQPTRREWLSGSSFNTGTTCSSSSGGYMYDESDSDAESIEEVTPPAAPPMTANETPNPARPASLIDFDAADLTSPRSTVTGYHTAHDSMDSNGQPAIIHDIRPAPSAGLHDSIYSQSTGRGTNYSAESYYSLPANLRGRRGSSPGFSDTGSVIDPEFDPTIALPGIDPSLHHFEEGAAGTAHWAAGPEVTTVSAFGSVGRPRGYSDPLALASPLSDGRLSPPTLPFVPCVTTKPAYDSEPPSATLPAITPAHSDPPHTSSVRSSMAIRLRRQRSPARSKAWRPTRSMLGFMNRLVHLTPSDLRKYRILIAATALLAPPFILFIFGQNNDSLAAGIQFGLYDLVAMVGALYALGVWLLTWGLVRLNRVYGHVYANFDNRRRGRGQFHLPCMDLFNTQGTMPATATESQAEGANSGRGLTYSAVDADEDAVAREKKAAAFRGPAPPPAAALPTGTSTWLSPKPSSAAVREGVSWGHRPASRRSMLSAVSIESTALPEPPSMPFEKATGRFLMYLHEEQVALTNALREAQSEPYILAENTYFILTRYGHLLPSKRIRRQMYAQYFVELVLSVLAFVVCLIWIYATANELVALLETVGMLLDLPDRVLGSTVLAWGNSMGDLFADLAMARAGYFYVAITAVFTSPILNVMLSLGINFFIGIVRSEETYMPMPKLSPSLLFSLFFLLFVVFVVCIGYVAVILKFRLPRYFGFVLIALFVLYTIGTIIAELLTPY</sequence>
<feature type="transmembrane region" description="Helical" evidence="8">
    <location>
        <begin position="288"/>
        <end position="310"/>
    </location>
</feature>
<feature type="region of interest" description="Disordered" evidence="7">
    <location>
        <begin position="1227"/>
        <end position="1251"/>
    </location>
</feature>